<accession>A0A392VXJ5</accession>
<comment type="caution">
    <text evidence="1">The sequence shown here is derived from an EMBL/GenBank/DDBJ whole genome shotgun (WGS) entry which is preliminary data.</text>
</comment>
<reference evidence="1 2" key="1">
    <citation type="journal article" date="2018" name="Front. Plant Sci.">
        <title>Red Clover (Trifolium pratense) and Zigzag Clover (T. medium) - A Picture of Genomic Similarities and Differences.</title>
        <authorList>
            <person name="Dluhosova J."/>
            <person name="Istvanek J."/>
            <person name="Nedelnik J."/>
            <person name="Repkova J."/>
        </authorList>
    </citation>
    <scope>NUCLEOTIDE SEQUENCE [LARGE SCALE GENOMIC DNA]</scope>
    <source>
        <strain evidence="2">cv. 10/8</strain>
        <tissue evidence="1">Leaf</tissue>
    </source>
</reference>
<organism evidence="1 2">
    <name type="scientific">Trifolium medium</name>
    <dbReference type="NCBI Taxonomy" id="97028"/>
    <lineage>
        <taxon>Eukaryota</taxon>
        <taxon>Viridiplantae</taxon>
        <taxon>Streptophyta</taxon>
        <taxon>Embryophyta</taxon>
        <taxon>Tracheophyta</taxon>
        <taxon>Spermatophyta</taxon>
        <taxon>Magnoliopsida</taxon>
        <taxon>eudicotyledons</taxon>
        <taxon>Gunneridae</taxon>
        <taxon>Pentapetalae</taxon>
        <taxon>rosids</taxon>
        <taxon>fabids</taxon>
        <taxon>Fabales</taxon>
        <taxon>Fabaceae</taxon>
        <taxon>Papilionoideae</taxon>
        <taxon>50 kb inversion clade</taxon>
        <taxon>NPAAA clade</taxon>
        <taxon>Hologalegina</taxon>
        <taxon>IRL clade</taxon>
        <taxon>Trifolieae</taxon>
        <taxon>Trifolium</taxon>
    </lineage>
</organism>
<protein>
    <submittedName>
        <fullName evidence="1">Uncharacterized protein</fullName>
    </submittedName>
</protein>
<evidence type="ECO:0000313" key="2">
    <source>
        <dbReference type="Proteomes" id="UP000265520"/>
    </source>
</evidence>
<keyword evidence="2" id="KW-1185">Reference proteome</keyword>
<name>A0A392VXJ5_9FABA</name>
<sequence>MTSSKCMIFGGLVVAGRRAPRPCMLRCVPGLLGGHVQALSLARRTSPAAPRAGHCSQG</sequence>
<evidence type="ECO:0000313" key="1">
    <source>
        <dbReference type="EMBL" id="MCI92926.1"/>
    </source>
</evidence>
<dbReference type="EMBL" id="LXQA011314863">
    <property type="protein sequence ID" value="MCI92926.1"/>
    <property type="molecule type" value="Genomic_DNA"/>
</dbReference>
<proteinExistence type="predicted"/>
<feature type="non-terminal residue" evidence="1">
    <location>
        <position position="58"/>
    </location>
</feature>
<dbReference type="AlphaFoldDB" id="A0A392VXJ5"/>
<dbReference type="Proteomes" id="UP000265520">
    <property type="component" value="Unassembled WGS sequence"/>
</dbReference>